<proteinExistence type="predicted"/>
<name>A0ABP1QSL1_9HEXA</name>
<dbReference type="PROSITE" id="PS51257">
    <property type="entry name" value="PROKAR_LIPOPROTEIN"/>
    <property type="match status" value="1"/>
</dbReference>
<keyword evidence="2" id="KW-0732">Signal</keyword>
<protein>
    <submittedName>
        <fullName evidence="3">Uncharacterized protein</fullName>
    </submittedName>
</protein>
<comment type="caution">
    <text evidence="3">The sequence shown here is derived from an EMBL/GenBank/DDBJ whole genome shotgun (WGS) entry which is preliminary data.</text>
</comment>
<accession>A0ABP1QSL1</accession>
<dbReference type="Proteomes" id="UP001642540">
    <property type="component" value="Unassembled WGS sequence"/>
</dbReference>
<dbReference type="EMBL" id="CAXLJM020000046">
    <property type="protein sequence ID" value="CAL8111155.1"/>
    <property type="molecule type" value="Genomic_DNA"/>
</dbReference>
<feature type="compositionally biased region" description="Acidic residues" evidence="1">
    <location>
        <begin position="214"/>
        <end position="225"/>
    </location>
</feature>
<feature type="region of interest" description="Disordered" evidence="1">
    <location>
        <begin position="204"/>
        <end position="225"/>
    </location>
</feature>
<reference evidence="3 4" key="1">
    <citation type="submission" date="2024-08" db="EMBL/GenBank/DDBJ databases">
        <authorList>
            <person name="Cucini C."/>
            <person name="Frati F."/>
        </authorList>
    </citation>
    <scope>NUCLEOTIDE SEQUENCE [LARGE SCALE GENOMIC DNA]</scope>
</reference>
<feature type="chain" id="PRO_5046177706" evidence="2">
    <location>
        <begin position="21"/>
        <end position="280"/>
    </location>
</feature>
<organism evidence="3 4">
    <name type="scientific">Orchesella dallaii</name>
    <dbReference type="NCBI Taxonomy" id="48710"/>
    <lineage>
        <taxon>Eukaryota</taxon>
        <taxon>Metazoa</taxon>
        <taxon>Ecdysozoa</taxon>
        <taxon>Arthropoda</taxon>
        <taxon>Hexapoda</taxon>
        <taxon>Collembola</taxon>
        <taxon>Entomobryomorpha</taxon>
        <taxon>Entomobryoidea</taxon>
        <taxon>Orchesellidae</taxon>
        <taxon>Orchesellinae</taxon>
        <taxon>Orchesella</taxon>
    </lineage>
</organism>
<evidence type="ECO:0000313" key="3">
    <source>
        <dbReference type="EMBL" id="CAL8111155.1"/>
    </source>
</evidence>
<evidence type="ECO:0000256" key="2">
    <source>
        <dbReference type="SAM" id="SignalP"/>
    </source>
</evidence>
<gene>
    <name evidence="3" type="ORF">ODALV1_LOCUS14779</name>
</gene>
<sequence>MSLLLRVLVVIVLSLTAIQACDKRVSCLECIKQNCTFYGTTTGHFCSGEKQTGYTLKVRKAFRCPPALLQDENRISRDVVPPITTKPSLSETMNDSFISLKESSTPIDSSSASFMENSTLESATMQPSAVVATVAVDKSMPATNKDLPTTIVSVGHPDLNGSTIVSVSGTASMSATTVGVYDDDDNDDDNGAADDIVVNTTASNNVTATKVGSEDDDHEEADYNDTSEQRIVNHEREHWVRIKCEEFIAMKRMARSFYKKKRIFSHDRAMKHCLRFMPKP</sequence>
<evidence type="ECO:0000313" key="4">
    <source>
        <dbReference type="Proteomes" id="UP001642540"/>
    </source>
</evidence>
<keyword evidence="4" id="KW-1185">Reference proteome</keyword>
<evidence type="ECO:0000256" key="1">
    <source>
        <dbReference type="SAM" id="MobiDB-lite"/>
    </source>
</evidence>
<feature type="signal peptide" evidence="2">
    <location>
        <begin position="1"/>
        <end position="20"/>
    </location>
</feature>